<dbReference type="OrthoDB" id="3793694at2759"/>
<feature type="region of interest" description="Disordered" evidence="1">
    <location>
        <begin position="321"/>
        <end position="495"/>
    </location>
</feature>
<dbReference type="EMBL" id="ML987205">
    <property type="protein sequence ID" value="KAF2243184.1"/>
    <property type="molecule type" value="Genomic_DNA"/>
</dbReference>
<dbReference type="GeneID" id="54589245"/>
<feature type="compositionally biased region" description="Polar residues" evidence="1">
    <location>
        <begin position="252"/>
        <end position="273"/>
    </location>
</feature>
<feature type="compositionally biased region" description="Basic and acidic residues" evidence="1">
    <location>
        <begin position="1"/>
        <end position="20"/>
    </location>
</feature>
<evidence type="ECO:0000256" key="1">
    <source>
        <dbReference type="SAM" id="MobiDB-lite"/>
    </source>
</evidence>
<evidence type="ECO:0000313" key="3">
    <source>
        <dbReference type="Proteomes" id="UP000800094"/>
    </source>
</evidence>
<feature type="region of interest" description="Disordered" evidence="1">
    <location>
        <begin position="1"/>
        <end position="24"/>
    </location>
</feature>
<dbReference type="RefSeq" id="XP_033678188.1">
    <property type="nucleotide sequence ID" value="XM_033835915.1"/>
</dbReference>
<sequence>MPEKAPDMEQRAAKSSRSAEDPPSYSLFTVKSKATRATWHLPAGDEQKYIQVAVEREGMPNGVTVCEKVEPHLLFNQSRGAPGLRKYLIGRRILLPAFPAIDEDVVYDVVQAILQGAKEDRSPVLPLATKPVQMIKLHCVLALFEMERGTNKLSAELWRLFGERELEAQEVFWIWETFKAASALEGCKPPYLRHAGDYVQMVAWQILNLDAEGRLNNNVRYYIQMENGSRQLTNVLKERFDKYGLSRDTEPKTSAISTTQSPAKEKLASTTRQAPGVWKQATQKQTQASQKPSLALREAQALQASGGPSISFMKSVEVSMTKSAPPLGQPEPRGNAWGTAVFGSTPAPTQTSPFATSTTPSQSPFTPNQPAAFRADARPAPSGFNFSSPALQSPAPAASFSSVPGTAAQSFASFGSPTVTAPSTPPSSFSTGGGASPFGNPFGNPSGNPFGSPTNSGSPGNMFGFQGSAAGPTSGAPVGMRRNIRPAQGTKGRKK</sequence>
<accession>A0A6A6HY83</accession>
<feature type="compositionally biased region" description="Low complexity" evidence="1">
    <location>
        <begin position="344"/>
        <end position="404"/>
    </location>
</feature>
<protein>
    <submittedName>
        <fullName evidence="2">Uncharacterized protein</fullName>
    </submittedName>
</protein>
<evidence type="ECO:0000313" key="2">
    <source>
        <dbReference type="EMBL" id="KAF2243184.1"/>
    </source>
</evidence>
<keyword evidence="3" id="KW-1185">Reference proteome</keyword>
<feature type="compositionally biased region" description="Low complexity" evidence="1">
    <location>
        <begin position="415"/>
        <end position="430"/>
    </location>
</feature>
<reference evidence="2" key="1">
    <citation type="journal article" date="2020" name="Stud. Mycol.">
        <title>101 Dothideomycetes genomes: a test case for predicting lifestyles and emergence of pathogens.</title>
        <authorList>
            <person name="Haridas S."/>
            <person name="Albert R."/>
            <person name="Binder M."/>
            <person name="Bloem J."/>
            <person name="Labutti K."/>
            <person name="Salamov A."/>
            <person name="Andreopoulos B."/>
            <person name="Baker S."/>
            <person name="Barry K."/>
            <person name="Bills G."/>
            <person name="Bluhm B."/>
            <person name="Cannon C."/>
            <person name="Castanera R."/>
            <person name="Culley D."/>
            <person name="Daum C."/>
            <person name="Ezra D."/>
            <person name="Gonzalez J."/>
            <person name="Henrissat B."/>
            <person name="Kuo A."/>
            <person name="Liang C."/>
            <person name="Lipzen A."/>
            <person name="Lutzoni F."/>
            <person name="Magnuson J."/>
            <person name="Mondo S."/>
            <person name="Nolan M."/>
            <person name="Ohm R."/>
            <person name="Pangilinan J."/>
            <person name="Park H.-J."/>
            <person name="Ramirez L."/>
            <person name="Alfaro M."/>
            <person name="Sun H."/>
            <person name="Tritt A."/>
            <person name="Yoshinaga Y."/>
            <person name="Zwiers L.-H."/>
            <person name="Turgeon B."/>
            <person name="Goodwin S."/>
            <person name="Spatafora J."/>
            <person name="Crous P."/>
            <person name="Grigoriev I."/>
        </authorList>
    </citation>
    <scope>NUCLEOTIDE SEQUENCE</scope>
    <source>
        <strain evidence="2">CBS 122368</strain>
    </source>
</reference>
<dbReference type="Proteomes" id="UP000800094">
    <property type="component" value="Unassembled WGS sequence"/>
</dbReference>
<dbReference type="AlphaFoldDB" id="A0A6A6HY83"/>
<name>A0A6A6HY83_9PLEO</name>
<proteinExistence type="predicted"/>
<gene>
    <name evidence="2" type="ORF">BU26DRAFT_609274</name>
</gene>
<feature type="compositionally biased region" description="Low complexity" evidence="1">
    <location>
        <begin position="279"/>
        <end position="291"/>
    </location>
</feature>
<feature type="compositionally biased region" description="Polar residues" evidence="1">
    <location>
        <begin position="443"/>
        <end position="459"/>
    </location>
</feature>
<organism evidence="2 3">
    <name type="scientific">Trematosphaeria pertusa</name>
    <dbReference type="NCBI Taxonomy" id="390896"/>
    <lineage>
        <taxon>Eukaryota</taxon>
        <taxon>Fungi</taxon>
        <taxon>Dikarya</taxon>
        <taxon>Ascomycota</taxon>
        <taxon>Pezizomycotina</taxon>
        <taxon>Dothideomycetes</taxon>
        <taxon>Pleosporomycetidae</taxon>
        <taxon>Pleosporales</taxon>
        <taxon>Massarineae</taxon>
        <taxon>Trematosphaeriaceae</taxon>
        <taxon>Trematosphaeria</taxon>
    </lineage>
</organism>
<feature type="region of interest" description="Disordered" evidence="1">
    <location>
        <begin position="246"/>
        <end position="295"/>
    </location>
</feature>